<comment type="caution">
    <text evidence="2">The sequence shown here is derived from an EMBL/GenBank/DDBJ whole genome shotgun (WGS) entry which is preliminary data.</text>
</comment>
<reference evidence="2" key="1">
    <citation type="submission" date="2020-08" db="EMBL/GenBank/DDBJ databases">
        <title>Genome public.</title>
        <authorList>
            <person name="Liu C."/>
            <person name="Sun Q."/>
        </authorList>
    </citation>
    <scope>NUCLEOTIDE SEQUENCE</scope>
    <source>
        <strain evidence="2">BX12</strain>
    </source>
</reference>
<dbReference type="RefSeq" id="WP_187303904.1">
    <property type="nucleotide sequence ID" value="NZ_JACRYT010000019.1"/>
</dbReference>
<proteinExistence type="predicted"/>
<dbReference type="AlphaFoldDB" id="A0A923NKJ7"/>
<evidence type="ECO:0000313" key="2">
    <source>
        <dbReference type="EMBL" id="MBC6680808.1"/>
    </source>
</evidence>
<keyword evidence="1" id="KW-1133">Transmembrane helix</keyword>
<protein>
    <submittedName>
        <fullName evidence="2">Uncharacterized protein</fullName>
    </submittedName>
</protein>
<evidence type="ECO:0000256" key="1">
    <source>
        <dbReference type="SAM" id="Phobius"/>
    </source>
</evidence>
<name>A0A923NKJ7_9FIRM</name>
<sequence>MKKKNFVSLILGTIGGLLFAIGMCMCLVTVWGMMLPGILIGIVGILLLLGLIPLCRGLTE</sequence>
<feature type="transmembrane region" description="Helical" evidence="1">
    <location>
        <begin position="7"/>
        <end position="31"/>
    </location>
</feature>
<accession>A0A923NKJ7</accession>
<organism evidence="2 3">
    <name type="scientific">Zhenpiania hominis</name>
    <dbReference type="NCBI Taxonomy" id="2763644"/>
    <lineage>
        <taxon>Bacteria</taxon>
        <taxon>Bacillati</taxon>
        <taxon>Bacillota</taxon>
        <taxon>Clostridia</taxon>
        <taxon>Peptostreptococcales</taxon>
        <taxon>Anaerovoracaceae</taxon>
        <taxon>Zhenpiania</taxon>
    </lineage>
</organism>
<keyword evidence="1" id="KW-0812">Transmembrane</keyword>
<dbReference type="EMBL" id="JACRYT010000019">
    <property type="protein sequence ID" value="MBC6680808.1"/>
    <property type="molecule type" value="Genomic_DNA"/>
</dbReference>
<feature type="transmembrane region" description="Helical" evidence="1">
    <location>
        <begin position="37"/>
        <end position="55"/>
    </location>
</feature>
<dbReference type="Proteomes" id="UP000602647">
    <property type="component" value="Unassembled WGS sequence"/>
</dbReference>
<keyword evidence="1" id="KW-0472">Membrane</keyword>
<gene>
    <name evidence="2" type="ORF">H9L42_13340</name>
</gene>
<evidence type="ECO:0000313" key="3">
    <source>
        <dbReference type="Proteomes" id="UP000602647"/>
    </source>
</evidence>
<keyword evidence="3" id="KW-1185">Reference proteome</keyword>